<dbReference type="eggNOG" id="KOG2628">
    <property type="taxonomic scope" value="Eukaryota"/>
</dbReference>
<comment type="subcellular location">
    <subcellularLocation>
        <location evidence="13">Endoplasmic reticulum membrane</location>
        <topology evidence="13">Multi-pass membrane protein</topology>
    </subcellularLocation>
    <subcellularLocation>
        <location evidence="2">Membrane</location>
        <topology evidence="2">Multi-pass membrane protein</topology>
    </subcellularLocation>
</comment>
<dbReference type="Proteomes" id="UP000002320">
    <property type="component" value="Unassembled WGS sequence"/>
</dbReference>
<dbReference type="PANTHER" id="PTHR12714">
    <property type="entry name" value="PROTEIN-S ISOPRENYLCYSTEINE O-METHYLTRANSFERASE"/>
    <property type="match status" value="1"/>
</dbReference>
<dbReference type="OrthoDB" id="422086at2759"/>
<protein>
    <recommendedName>
        <fullName evidence="12 13">Protein-S-isoprenylcysteine O-methyltransferase</fullName>
        <ecNumber evidence="4 13">2.1.1.100</ecNumber>
    </recommendedName>
</protein>
<evidence type="ECO:0000256" key="9">
    <source>
        <dbReference type="ARBA" id="ARBA00022989"/>
    </source>
</evidence>
<feature type="transmembrane region" description="Helical" evidence="13">
    <location>
        <begin position="134"/>
        <end position="154"/>
    </location>
</feature>
<evidence type="ECO:0000256" key="5">
    <source>
        <dbReference type="ARBA" id="ARBA00022603"/>
    </source>
</evidence>
<feature type="compositionally biased region" description="Basic and acidic residues" evidence="14">
    <location>
        <begin position="285"/>
        <end position="299"/>
    </location>
</feature>
<keyword evidence="10 13" id="KW-0472">Membrane</keyword>
<dbReference type="PROSITE" id="PS51564">
    <property type="entry name" value="SAM_ICMT"/>
    <property type="match status" value="1"/>
</dbReference>
<dbReference type="InterPro" id="IPR007269">
    <property type="entry name" value="ICMT_MeTrfase"/>
</dbReference>
<dbReference type="VEuPathDB" id="VectorBase:CPIJ014820"/>
<dbReference type="EnsemblMetazoa" id="CPIJ014820-RA">
    <property type="protein sequence ID" value="CPIJ014820-PA"/>
    <property type="gene ID" value="CPIJ014820"/>
</dbReference>
<evidence type="ECO:0000256" key="13">
    <source>
        <dbReference type="RuleBase" id="RU362022"/>
    </source>
</evidence>
<keyword evidence="8 13" id="KW-0812">Transmembrane</keyword>
<dbReference type="Gene3D" id="1.20.120.1630">
    <property type="match status" value="1"/>
</dbReference>
<evidence type="ECO:0000256" key="8">
    <source>
        <dbReference type="ARBA" id="ARBA00022692"/>
    </source>
</evidence>
<dbReference type="EMBL" id="DS232391">
    <property type="protein sequence ID" value="EDS40979.1"/>
    <property type="molecule type" value="Genomic_DNA"/>
</dbReference>
<keyword evidence="17" id="KW-1185">Reference proteome</keyword>
<dbReference type="GO" id="GO:0004671">
    <property type="term" value="F:protein C-terminal S-isoprenylcysteine carboxyl O-methyltransferase activity"/>
    <property type="evidence" value="ECO:0007669"/>
    <property type="project" value="UniProtKB-EC"/>
</dbReference>
<evidence type="ECO:0000256" key="6">
    <source>
        <dbReference type="ARBA" id="ARBA00022679"/>
    </source>
</evidence>
<organism>
    <name type="scientific">Culex quinquefasciatus</name>
    <name type="common">Southern house mosquito</name>
    <name type="synonym">Culex pungens</name>
    <dbReference type="NCBI Taxonomy" id="7176"/>
    <lineage>
        <taxon>Eukaryota</taxon>
        <taxon>Metazoa</taxon>
        <taxon>Ecdysozoa</taxon>
        <taxon>Arthropoda</taxon>
        <taxon>Hexapoda</taxon>
        <taxon>Insecta</taxon>
        <taxon>Pterygota</taxon>
        <taxon>Neoptera</taxon>
        <taxon>Endopterygota</taxon>
        <taxon>Diptera</taxon>
        <taxon>Nematocera</taxon>
        <taxon>Culicoidea</taxon>
        <taxon>Culicidae</taxon>
        <taxon>Culicinae</taxon>
        <taxon>Culicini</taxon>
        <taxon>Culex</taxon>
        <taxon>Culex</taxon>
    </lineage>
</organism>
<comment type="catalytic activity">
    <reaction evidence="1 13">
        <text>[protein]-C-terminal S-[(2E,6E)-farnesyl]-L-cysteine + S-adenosyl-L-methionine = [protein]-C-terminal S-[(2E,6E)-farnesyl]-L-cysteine methyl ester + S-adenosyl-L-homocysteine</text>
        <dbReference type="Rhea" id="RHEA:21672"/>
        <dbReference type="Rhea" id="RHEA-COMP:12125"/>
        <dbReference type="Rhea" id="RHEA-COMP:12126"/>
        <dbReference type="ChEBI" id="CHEBI:57856"/>
        <dbReference type="ChEBI" id="CHEBI:59789"/>
        <dbReference type="ChEBI" id="CHEBI:90510"/>
        <dbReference type="ChEBI" id="CHEBI:90511"/>
        <dbReference type="EC" id="2.1.1.100"/>
    </reaction>
</comment>
<dbReference type="GO" id="GO:0005789">
    <property type="term" value="C:endoplasmic reticulum membrane"/>
    <property type="evidence" value="ECO:0007669"/>
    <property type="project" value="UniProtKB-SubCell"/>
</dbReference>
<feature type="transmembrane region" description="Helical" evidence="13">
    <location>
        <begin position="220"/>
        <end position="243"/>
    </location>
</feature>
<evidence type="ECO:0000256" key="1">
    <source>
        <dbReference type="ARBA" id="ARBA00001450"/>
    </source>
</evidence>
<dbReference type="EC" id="2.1.1.100" evidence="4 13"/>
<evidence type="ECO:0000313" key="17">
    <source>
        <dbReference type="Proteomes" id="UP000002320"/>
    </source>
</evidence>
<feature type="transmembrane region" description="Helical" evidence="13">
    <location>
        <begin position="161"/>
        <end position="181"/>
    </location>
</feature>
<dbReference type="AlphaFoldDB" id="B0X5P2"/>
<dbReference type="STRING" id="7176.B0X5P2"/>
<gene>
    <name evidence="16" type="primary">6047986</name>
    <name evidence="15" type="ORF">CpipJ_CPIJ014820</name>
</gene>
<dbReference type="GO" id="GO:0032259">
    <property type="term" value="P:methylation"/>
    <property type="evidence" value="ECO:0007669"/>
    <property type="project" value="UniProtKB-KW"/>
</dbReference>
<dbReference type="KEGG" id="cqu:CpipJ_CPIJ014820"/>
<evidence type="ECO:0000256" key="2">
    <source>
        <dbReference type="ARBA" id="ARBA00004141"/>
    </source>
</evidence>
<keyword evidence="5 13" id="KW-0489">Methyltransferase</keyword>
<evidence type="ECO:0000256" key="4">
    <source>
        <dbReference type="ARBA" id="ARBA00012151"/>
    </source>
</evidence>
<keyword evidence="13" id="KW-0256">Endoplasmic reticulum</keyword>
<evidence type="ECO:0000256" key="12">
    <source>
        <dbReference type="ARBA" id="ARBA00023656"/>
    </source>
</evidence>
<proteinExistence type="inferred from homology"/>
<evidence type="ECO:0000256" key="3">
    <source>
        <dbReference type="ARBA" id="ARBA00009140"/>
    </source>
</evidence>
<evidence type="ECO:0000256" key="14">
    <source>
        <dbReference type="SAM" id="MobiDB-lite"/>
    </source>
</evidence>
<evidence type="ECO:0000313" key="15">
    <source>
        <dbReference type="EMBL" id="EDS40979.1"/>
    </source>
</evidence>
<name>B0X5P2_CULQU</name>
<evidence type="ECO:0000256" key="7">
    <source>
        <dbReference type="ARBA" id="ARBA00022691"/>
    </source>
</evidence>
<feature type="region of interest" description="Disordered" evidence="14">
    <location>
        <begin position="278"/>
        <end position="336"/>
    </location>
</feature>
<feature type="transmembrane region" description="Helical" evidence="13">
    <location>
        <begin position="69"/>
        <end position="91"/>
    </location>
</feature>
<evidence type="ECO:0000313" key="16">
    <source>
        <dbReference type="EnsemblMetazoa" id="CPIJ014820-PA"/>
    </source>
</evidence>
<dbReference type="InterPro" id="IPR025770">
    <property type="entry name" value="PPMT_MeTrfase"/>
</dbReference>
<sequence length="336" mass="38699">MLCYEGRLSLYCFVSAIFSLALLWVFFDLGIFADPEWAGFWARVVLLAVYYLGLNVVIWLKFATKDYQVAVRATFLGAVFALGVVIFQAGADEYRSFGVYGTLMAVFHYSEYLGIAFCNPKTLSPDSFILNHSIHYALAAGASWLEFFVEVYFFPEMKIHYILWILGLVLCLGGEILRKLAMITASKNFSHIVQFERTQGHELVTDGVYGLMRHPSYVGWFWWSIGTQVVLANPVCFVIYTVASWKFFHDRIFMEEITLLNFFGEEYYKYKQRRAGDELPDEEEGGGRLEDGWTNSREEGGDEDEDRRNMTGGFYHGRNRRYSGSYDNLYDESTIV</sequence>
<keyword evidence="9 13" id="KW-1133">Transmembrane helix</keyword>
<reference evidence="16" key="2">
    <citation type="submission" date="2021-02" db="UniProtKB">
        <authorList>
            <consortium name="EnsemblMetazoa"/>
        </authorList>
    </citation>
    <scope>IDENTIFICATION</scope>
    <source>
        <strain evidence="16">JHB</strain>
    </source>
</reference>
<dbReference type="FunCoup" id="B0X5P2">
    <property type="interactions" value="696"/>
</dbReference>
<accession>B0X5P2</accession>
<reference evidence="15" key="1">
    <citation type="submission" date="2007-03" db="EMBL/GenBank/DDBJ databases">
        <title>Annotation of Culex pipiens quinquefasciatus.</title>
        <authorList>
            <consortium name="The Broad Institute Genome Sequencing Platform"/>
            <person name="Atkinson P.W."/>
            <person name="Hemingway J."/>
            <person name="Christensen B.M."/>
            <person name="Higgs S."/>
            <person name="Kodira C."/>
            <person name="Hannick L."/>
            <person name="Megy K."/>
            <person name="O'Leary S."/>
            <person name="Pearson M."/>
            <person name="Haas B.J."/>
            <person name="Mauceli E."/>
            <person name="Wortman J.R."/>
            <person name="Lee N.H."/>
            <person name="Guigo R."/>
            <person name="Stanke M."/>
            <person name="Alvarado L."/>
            <person name="Amedeo P."/>
            <person name="Antoine C.H."/>
            <person name="Arensburger P."/>
            <person name="Bidwell S.L."/>
            <person name="Crawford M."/>
            <person name="Camaro F."/>
            <person name="Devon K."/>
            <person name="Engels R."/>
            <person name="Hammond M."/>
            <person name="Howarth C."/>
            <person name="Koehrsen M."/>
            <person name="Lawson D."/>
            <person name="Montgomery P."/>
            <person name="Nene V."/>
            <person name="Nusbaum C."/>
            <person name="Puiu D."/>
            <person name="Romero-Severson J."/>
            <person name="Severson D.W."/>
            <person name="Shumway M."/>
            <person name="Sisk P."/>
            <person name="Stolte C."/>
            <person name="Zeng Q."/>
            <person name="Eisenstadt E."/>
            <person name="Fraser-Liggett C."/>
            <person name="Strausberg R."/>
            <person name="Galagan J."/>
            <person name="Birren B."/>
            <person name="Collins F.H."/>
        </authorList>
    </citation>
    <scope>NUCLEOTIDE SEQUENCE [LARGE SCALE GENOMIC DNA]</scope>
    <source>
        <strain evidence="15">JHB</strain>
    </source>
</reference>
<keyword evidence="7 13" id="KW-0949">S-adenosyl-L-methionine</keyword>
<comment type="function">
    <text evidence="11">Catalyzes the post-translational methylation of isoprenylated C-terminal cysteine residues.</text>
</comment>
<dbReference type="InParanoid" id="B0X5P2"/>
<evidence type="ECO:0000256" key="10">
    <source>
        <dbReference type="ARBA" id="ARBA00023136"/>
    </source>
</evidence>
<feature type="transmembrane region" description="Helical" evidence="13">
    <location>
        <begin position="12"/>
        <end position="33"/>
    </location>
</feature>
<dbReference type="OMA" id="YFGFFIW"/>
<evidence type="ECO:0000256" key="11">
    <source>
        <dbReference type="ARBA" id="ARBA00023572"/>
    </source>
</evidence>
<keyword evidence="6 15" id="KW-0808">Transferase</keyword>
<dbReference type="Pfam" id="PF04140">
    <property type="entry name" value="ICMT"/>
    <property type="match status" value="1"/>
</dbReference>
<comment type="similarity">
    <text evidence="3 13">Belongs to the class VI-like SAM-binding methyltransferase superfamily. Isoprenylcysteine carboxyl methyltransferase family.</text>
</comment>
<feature type="transmembrane region" description="Helical" evidence="13">
    <location>
        <begin position="39"/>
        <end position="62"/>
    </location>
</feature>
<dbReference type="HOGENOM" id="CLU_065200_0_1_1"/>
<dbReference type="PANTHER" id="PTHR12714:SF9">
    <property type="entry name" value="PROTEIN-S-ISOPRENYLCYSTEINE O-METHYLTRANSFERASE"/>
    <property type="match status" value="1"/>
</dbReference>
<dbReference type="VEuPathDB" id="VectorBase:CQUJHB008961"/>